<keyword evidence="3" id="KW-1185">Reference proteome</keyword>
<dbReference type="RefSeq" id="WP_157549350.1">
    <property type="nucleotide sequence ID" value="NZ_BBYR01000093.1"/>
</dbReference>
<accession>A0A0K8P828</accession>
<feature type="region of interest" description="Disordered" evidence="1">
    <location>
        <begin position="1"/>
        <end position="46"/>
    </location>
</feature>
<dbReference type="EMBL" id="BBYR01000093">
    <property type="protein sequence ID" value="GAP38813.1"/>
    <property type="molecule type" value="Genomic_DNA"/>
</dbReference>
<dbReference type="AlphaFoldDB" id="A0A0K8P828"/>
<dbReference type="Proteomes" id="UP000037660">
    <property type="component" value="Unassembled WGS sequence"/>
</dbReference>
<gene>
    <name evidence="2" type="ORF">ISF6_5472</name>
</gene>
<reference evidence="2 3" key="2">
    <citation type="journal article" date="2016" name="Science">
        <title>A bacterium that degrades and assimilates poly(ethylene terephthalate).</title>
        <authorList>
            <person name="Yoshida S."/>
            <person name="Hiraga K."/>
            <person name="Takehana T."/>
            <person name="Taniguchi I."/>
            <person name="Yamaji H."/>
            <person name="Maeda Y."/>
            <person name="Toyohara K."/>
            <person name="Miyamoto K."/>
            <person name="Kimura Y."/>
            <person name="Oda K."/>
        </authorList>
    </citation>
    <scope>NUCLEOTIDE SEQUENCE [LARGE SCALE GENOMIC DNA]</scope>
    <source>
        <strain evidence="3">NBRC 110686 / TISTR 2288 / 201-F6</strain>
    </source>
</reference>
<evidence type="ECO:0000313" key="2">
    <source>
        <dbReference type="EMBL" id="GAP38813.1"/>
    </source>
</evidence>
<evidence type="ECO:0000313" key="3">
    <source>
        <dbReference type="Proteomes" id="UP000037660"/>
    </source>
</evidence>
<reference evidence="3" key="1">
    <citation type="submission" date="2015-07" db="EMBL/GenBank/DDBJ databases">
        <title>Discovery of a poly(ethylene terephthalate assimilation.</title>
        <authorList>
            <person name="Yoshida S."/>
            <person name="Hiraga K."/>
            <person name="Takehana T."/>
            <person name="Taniguchi I."/>
            <person name="Yamaji H."/>
            <person name="Maeda Y."/>
            <person name="Toyohara K."/>
            <person name="Miyamoto K."/>
            <person name="Kimura Y."/>
            <person name="Oda K."/>
        </authorList>
    </citation>
    <scope>NUCLEOTIDE SEQUENCE [LARGE SCALE GENOMIC DNA]</scope>
    <source>
        <strain evidence="3">NBRC 110686 / TISTR 2288 / 201-F6</strain>
    </source>
</reference>
<organism evidence="2 3">
    <name type="scientific">Piscinibacter sakaiensis</name>
    <name type="common">Ideonella sakaiensis</name>
    <dbReference type="NCBI Taxonomy" id="1547922"/>
    <lineage>
        <taxon>Bacteria</taxon>
        <taxon>Pseudomonadati</taxon>
        <taxon>Pseudomonadota</taxon>
        <taxon>Betaproteobacteria</taxon>
        <taxon>Burkholderiales</taxon>
        <taxon>Sphaerotilaceae</taxon>
        <taxon>Piscinibacter</taxon>
    </lineage>
</organism>
<proteinExistence type="predicted"/>
<dbReference type="STRING" id="1547922.ISF6_5472"/>
<evidence type="ECO:0000256" key="1">
    <source>
        <dbReference type="SAM" id="MobiDB-lite"/>
    </source>
</evidence>
<comment type="caution">
    <text evidence="2">The sequence shown here is derived from an EMBL/GenBank/DDBJ whole genome shotgun (WGS) entry which is preliminary data.</text>
</comment>
<name>A0A0K8P828_PISS1</name>
<protein>
    <submittedName>
        <fullName evidence="2">Uncharacterized protein</fullName>
    </submittedName>
</protein>
<sequence>MGAVGSGGTRSLRAQDEARLKAARPRPRGAGGDGWSRSRRSGDMDESGLTIAWAGALGHVIDPEKKPL</sequence>